<proteinExistence type="predicted"/>
<protein>
    <submittedName>
        <fullName evidence="2">Baseplate J-like protein</fullName>
    </submittedName>
</protein>
<evidence type="ECO:0000313" key="2">
    <source>
        <dbReference type="EMBL" id="RBO85907.1"/>
    </source>
</evidence>
<dbReference type="InterPro" id="IPR006949">
    <property type="entry name" value="Barrel_Baseplate_J-like"/>
</dbReference>
<dbReference type="EMBL" id="QNRF01000001">
    <property type="protein sequence ID" value="RBO85907.1"/>
    <property type="molecule type" value="Genomic_DNA"/>
</dbReference>
<name>A0A366D791_9GAMM</name>
<dbReference type="OrthoDB" id="6103450at2"/>
<comment type="caution">
    <text evidence="2">The sequence shown here is derived from an EMBL/GenBank/DDBJ whole genome shotgun (WGS) entry which is preliminary data.</text>
</comment>
<feature type="domain" description="Baseplate protein J-like barrel" evidence="1">
    <location>
        <begin position="102"/>
        <end position="185"/>
    </location>
</feature>
<sequence>MSDFKQVLIDAGVPTTEDELTSEFTDTVTESGSTIYNNSIYSPFWRVISSIATKPVNWLVDALANYVMPQFFLSTVSEAFIELWGDRYNCTRKEAQFLKGRVVFSRADLEGEIVIPAGTEVYTDLINNTIYRVITDAEAVIEEDQSGVIAAVTSEQAATAYNLEKGYFAHCDLTGVTVTNPENWIDQVGADLEDLESYRLRIRNSFNTLSHYHTDGVYKYLISSWAGVKTDQIWLEHNAPRGPGTANAFILFDLNAPAESYLETINRQLSEEGYHGHGDDIVAYAMPETKHDVTATLYFSDTLLDVEKETIKKGVYNAIYAAFRGNSAYDMTKTQPYSRFSFTQLAGEIFDLFDGLEDVEFNLNSIVSELSIPTLNSISIVEG</sequence>
<keyword evidence="3" id="KW-1185">Reference proteome</keyword>
<evidence type="ECO:0000259" key="1">
    <source>
        <dbReference type="Pfam" id="PF04865"/>
    </source>
</evidence>
<evidence type="ECO:0000313" key="3">
    <source>
        <dbReference type="Proteomes" id="UP000252086"/>
    </source>
</evidence>
<dbReference type="RefSeq" id="WP_113872809.1">
    <property type="nucleotide sequence ID" value="NZ_QNRF01000001.1"/>
</dbReference>
<dbReference type="Proteomes" id="UP000252086">
    <property type="component" value="Unassembled WGS sequence"/>
</dbReference>
<accession>A0A366D791</accession>
<reference evidence="2 3" key="1">
    <citation type="submission" date="2018-06" db="EMBL/GenBank/DDBJ databases">
        <title>Genomic Encyclopedia of Type Strains, Phase III (KMG-III): the genomes of soil and plant-associated and newly described type strains.</title>
        <authorList>
            <person name="Whitman W."/>
        </authorList>
    </citation>
    <scope>NUCLEOTIDE SEQUENCE [LARGE SCALE GENOMIC DNA]</scope>
    <source>
        <strain evidence="2 3">CECT 7732</strain>
    </source>
</reference>
<organism evidence="2 3">
    <name type="scientific">Marinomonas aquiplantarum</name>
    <dbReference type="NCBI Taxonomy" id="491951"/>
    <lineage>
        <taxon>Bacteria</taxon>
        <taxon>Pseudomonadati</taxon>
        <taxon>Pseudomonadota</taxon>
        <taxon>Gammaproteobacteria</taxon>
        <taxon>Oceanospirillales</taxon>
        <taxon>Oceanospirillaceae</taxon>
        <taxon>Marinomonas</taxon>
    </lineage>
</organism>
<gene>
    <name evidence="2" type="ORF">DFP76_101182</name>
</gene>
<dbReference type="Pfam" id="PF04865">
    <property type="entry name" value="Baseplate_J"/>
    <property type="match status" value="1"/>
</dbReference>
<dbReference type="AlphaFoldDB" id="A0A366D791"/>